<dbReference type="AlphaFoldDB" id="A0AAD4YKQ4"/>
<keyword evidence="4" id="KW-1185">Reference proteome</keyword>
<evidence type="ECO:0000313" key="3">
    <source>
        <dbReference type="EMBL" id="KAI5312053.1"/>
    </source>
</evidence>
<reference evidence="3 4" key="1">
    <citation type="journal article" date="2022" name="G3 (Bethesda)">
        <title>Whole-genome sequence and methylome profiling of the almond [Prunus dulcis (Mill.) D.A. Webb] cultivar 'Nonpareil'.</title>
        <authorList>
            <person name="D'Amico-Willman K.M."/>
            <person name="Ouma W.Z."/>
            <person name="Meulia T."/>
            <person name="Sideli G.M."/>
            <person name="Gradziel T.M."/>
            <person name="Fresnedo-Ramirez J."/>
        </authorList>
    </citation>
    <scope>NUCLEOTIDE SEQUENCE [LARGE SCALE GENOMIC DNA]</scope>
    <source>
        <strain evidence="3">Clone GOH B32 T37-40</strain>
    </source>
</reference>
<sequence>MTLAPSQVSPPLLIRFSLVTVPPFPLLILVMSNFPLGQSEIKDFINQLRNSRHHNQALEVSEWMSDVMKHDLSPGDIAVRLDLISKVRGLQQAESYFDSIC</sequence>
<gene>
    <name evidence="3" type="ORF">L3X38_041226</name>
</gene>
<dbReference type="EMBL" id="JAJFAZ020000008">
    <property type="protein sequence ID" value="KAI5312053.1"/>
    <property type="molecule type" value="Genomic_DNA"/>
</dbReference>
<proteinExistence type="inferred from homology"/>
<accession>A0AAD4YKQ4</accession>
<keyword evidence="2" id="KW-1133">Transmembrane helix</keyword>
<dbReference type="PANTHER" id="PTHR45717:SF10">
    <property type="entry name" value="OS10G0501000 PROTEIN"/>
    <property type="match status" value="1"/>
</dbReference>
<evidence type="ECO:0000256" key="2">
    <source>
        <dbReference type="SAM" id="Phobius"/>
    </source>
</evidence>
<keyword evidence="2" id="KW-0472">Membrane</keyword>
<dbReference type="GO" id="GO:0005739">
    <property type="term" value="C:mitochondrion"/>
    <property type="evidence" value="ECO:0007669"/>
    <property type="project" value="TreeGrafter"/>
</dbReference>
<protein>
    <submittedName>
        <fullName evidence="3">Uncharacterized protein</fullName>
    </submittedName>
</protein>
<comment type="similarity">
    <text evidence="1">Belongs to the PPR family. P subfamily.</text>
</comment>
<feature type="transmembrane region" description="Helical" evidence="2">
    <location>
        <begin position="12"/>
        <end position="32"/>
    </location>
</feature>
<name>A0AAD4YKQ4_PRUDU</name>
<dbReference type="PANTHER" id="PTHR45717">
    <property type="entry name" value="OS12G0527900 PROTEIN"/>
    <property type="match status" value="1"/>
</dbReference>
<organism evidence="3 4">
    <name type="scientific">Prunus dulcis</name>
    <name type="common">Almond</name>
    <name type="synonym">Amygdalus dulcis</name>
    <dbReference type="NCBI Taxonomy" id="3755"/>
    <lineage>
        <taxon>Eukaryota</taxon>
        <taxon>Viridiplantae</taxon>
        <taxon>Streptophyta</taxon>
        <taxon>Embryophyta</taxon>
        <taxon>Tracheophyta</taxon>
        <taxon>Spermatophyta</taxon>
        <taxon>Magnoliopsida</taxon>
        <taxon>eudicotyledons</taxon>
        <taxon>Gunneridae</taxon>
        <taxon>Pentapetalae</taxon>
        <taxon>rosids</taxon>
        <taxon>fabids</taxon>
        <taxon>Rosales</taxon>
        <taxon>Rosaceae</taxon>
        <taxon>Amygdaloideae</taxon>
        <taxon>Amygdaleae</taxon>
        <taxon>Prunus</taxon>
    </lineage>
</organism>
<evidence type="ECO:0000256" key="1">
    <source>
        <dbReference type="ARBA" id="ARBA00007626"/>
    </source>
</evidence>
<keyword evidence="2" id="KW-0812">Transmembrane</keyword>
<comment type="caution">
    <text evidence="3">The sequence shown here is derived from an EMBL/GenBank/DDBJ whole genome shotgun (WGS) entry which is preliminary data.</text>
</comment>
<dbReference type="Proteomes" id="UP001054821">
    <property type="component" value="Chromosome 8"/>
</dbReference>
<evidence type="ECO:0000313" key="4">
    <source>
        <dbReference type="Proteomes" id="UP001054821"/>
    </source>
</evidence>